<proteinExistence type="predicted"/>
<organism evidence="2 3">
    <name type="scientific">Polynucleobacter paneuropaeus</name>
    <dbReference type="NCBI Taxonomy" id="2527775"/>
    <lineage>
        <taxon>Bacteria</taxon>
        <taxon>Pseudomonadati</taxon>
        <taxon>Pseudomonadota</taxon>
        <taxon>Betaproteobacteria</taxon>
        <taxon>Burkholderiales</taxon>
        <taxon>Burkholderiaceae</taxon>
        <taxon>Polynucleobacter</taxon>
    </lineage>
</organism>
<dbReference type="InterPro" id="IPR050834">
    <property type="entry name" value="Glycosyltransf_2"/>
</dbReference>
<dbReference type="Proteomes" id="UP000783102">
    <property type="component" value="Unassembled WGS sequence"/>
</dbReference>
<dbReference type="InterPro" id="IPR001173">
    <property type="entry name" value="Glyco_trans_2-like"/>
</dbReference>
<dbReference type="PANTHER" id="PTHR43685">
    <property type="entry name" value="GLYCOSYLTRANSFERASE"/>
    <property type="match status" value="1"/>
</dbReference>
<dbReference type="PANTHER" id="PTHR43685:SF11">
    <property type="entry name" value="GLYCOSYLTRANSFERASE TAGX-RELATED"/>
    <property type="match status" value="1"/>
</dbReference>
<sequence length="306" mass="34964">MIGKILAILQKLFDLFMLLHELYNQARSIHRRLRRAVKERLKPEVHQKRVRAFIKSKHSSSQITIFPTAKPSVAIIVPCYGHAPFLEEMFESIKNQTQAADQAIFVIDHSPDASAKILERLIQEYQDHTKTELILLHNEKNIGQAASLNKGIEFSSCDLIMILNDDDYLMHDCIETAVQLLGKYPQAALLGGHSLHFSSEQLASTPKIIQAIRPLDQIEIDFRPPEKALQYRKYNDINMTHSGSCFYKSAWQAIGGYYPDKSERLVHFSDRDFQLRMNAIFPVILSNITPLSCWRNDSSVDQGVNS</sequence>
<accession>A0A9Q2WJJ1</accession>
<dbReference type="SUPFAM" id="SSF53448">
    <property type="entry name" value="Nucleotide-diphospho-sugar transferases"/>
    <property type="match status" value="1"/>
</dbReference>
<evidence type="ECO:0000313" key="2">
    <source>
        <dbReference type="EMBL" id="MBT8551922.1"/>
    </source>
</evidence>
<dbReference type="CDD" id="cd00761">
    <property type="entry name" value="Glyco_tranf_GTA_type"/>
    <property type="match status" value="1"/>
</dbReference>
<evidence type="ECO:0000313" key="3">
    <source>
        <dbReference type="Proteomes" id="UP000783102"/>
    </source>
</evidence>
<dbReference type="InterPro" id="IPR029044">
    <property type="entry name" value="Nucleotide-diphossugar_trans"/>
</dbReference>
<comment type="caution">
    <text evidence="2">The sequence shown here is derived from an EMBL/GenBank/DDBJ whole genome shotgun (WGS) entry which is preliminary data.</text>
</comment>
<protein>
    <submittedName>
        <fullName evidence="2">Glycosyltransferase family 2 protein</fullName>
    </submittedName>
</protein>
<dbReference type="EMBL" id="JAANEY010000001">
    <property type="protein sequence ID" value="MBT8551922.1"/>
    <property type="molecule type" value="Genomic_DNA"/>
</dbReference>
<reference evidence="2" key="1">
    <citation type="journal article" date="2021" name="Genome Biol. Evol.">
        <title>Continental-Scale Gene Flow Prevents Allopatric Divergence of Pelagic Freshwater Bacteria.</title>
        <authorList>
            <person name="Hoetzinger M."/>
            <person name="Pitt A."/>
            <person name="Huemer A."/>
            <person name="Hahn M.W."/>
        </authorList>
    </citation>
    <scope>NUCLEOTIDE SEQUENCE</scope>
    <source>
        <strain evidence="2">SM1-W8</strain>
    </source>
</reference>
<evidence type="ECO:0000259" key="1">
    <source>
        <dbReference type="Pfam" id="PF00535"/>
    </source>
</evidence>
<name>A0A9Q2WJJ1_9BURK</name>
<feature type="domain" description="Glycosyltransferase 2-like" evidence="1">
    <location>
        <begin position="75"/>
        <end position="247"/>
    </location>
</feature>
<dbReference type="Gene3D" id="3.90.550.10">
    <property type="entry name" value="Spore Coat Polysaccharide Biosynthesis Protein SpsA, Chain A"/>
    <property type="match status" value="1"/>
</dbReference>
<dbReference type="AlphaFoldDB" id="A0A9Q2WJJ1"/>
<gene>
    <name evidence="2" type="ORF">G6731_08155</name>
</gene>
<dbReference type="Pfam" id="PF00535">
    <property type="entry name" value="Glycos_transf_2"/>
    <property type="match status" value="1"/>
</dbReference>